<gene>
    <name evidence="1" type="ORF">O6H91_17G087300</name>
</gene>
<evidence type="ECO:0000313" key="1">
    <source>
        <dbReference type="EMBL" id="KAJ7526199.1"/>
    </source>
</evidence>
<sequence>MANCSEPIGRPSWADLPLRWSDRTVGVPYFSFCDLFRRLPCLMLSSGAAMRRTTCQTFPGPPSDPGISAGFCVCFFPERRRPCLLSQWLERNKLPSQGISNVVISSISPMEWNVTSLSKAG</sequence>
<protein>
    <submittedName>
        <fullName evidence="1">Uncharacterized protein</fullName>
    </submittedName>
</protein>
<comment type="caution">
    <text evidence="1">The sequence shown here is derived from an EMBL/GenBank/DDBJ whole genome shotgun (WGS) entry which is preliminary data.</text>
</comment>
<dbReference type="EMBL" id="CM055108">
    <property type="protein sequence ID" value="KAJ7526199.1"/>
    <property type="molecule type" value="Genomic_DNA"/>
</dbReference>
<organism evidence="1 2">
    <name type="scientific">Diphasiastrum complanatum</name>
    <name type="common">Issler's clubmoss</name>
    <name type="synonym">Lycopodium complanatum</name>
    <dbReference type="NCBI Taxonomy" id="34168"/>
    <lineage>
        <taxon>Eukaryota</taxon>
        <taxon>Viridiplantae</taxon>
        <taxon>Streptophyta</taxon>
        <taxon>Embryophyta</taxon>
        <taxon>Tracheophyta</taxon>
        <taxon>Lycopodiopsida</taxon>
        <taxon>Lycopodiales</taxon>
        <taxon>Lycopodiaceae</taxon>
        <taxon>Lycopodioideae</taxon>
        <taxon>Diphasiastrum</taxon>
    </lineage>
</organism>
<proteinExistence type="predicted"/>
<name>A0ACC2B8X6_DIPCM</name>
<reference evidence="2" key="1">
    <citation type="journal article" date="2024" name="Proc. Natl. Acad. Sci. U.S.A.">
        <title>Extraordinary preservation of gene collinearity over three hundred million years revealed in homosporous lycophytes.</title>
        <authorList>
            <person name="Li C."/>
            <person name="Wickell D."/>
            <person name="Kuo L.Y."/>
            <person name="Chen X."/>
            <person name="Nie B."/>
            <person name="Liao X."/>
            <person name="Peng D."/>
            <person name="Ji J."/>
            <person name="Jenkins J."/>
            <person name="Williams M."/>
            <person name="Shu S."/>
            <person name="Plott C."/>
            <person name="Barry K."/>
            <person name="Rajasekar S."/>
            <person name="Grimwood J."/>
            <person name="Han X."/>
            <person name="Sun S."/>
            <person name="Hou Z."/>
            <person name="He W."/>
            <person name="Dai G."/>
            <person name="Sun C."/>
            <person name="Schmutz J."/>
            <person name="Leebens-Mack J.H."/>
            <person name="Li F.W."/>
            <person name="Wang L."/>
        </authorList>
    </citation>
    <scope>NUCLEOTIDE SEQUENCE [LARGE SCALE GENOMIC DNA]</scope>
    <source>
        <strain evidence="2">cv. PW_Plant_1</strain>
    </source>
</reference>
<keyword evidence="2" id="KW-1185">Reference proteome</keyword>
<accession>A0ACC2B8X6</accession>
<dbReference type="Proteomes" id="UP001162992">
    <property type="component" value="Chromosome 17"/>
</dbReference>
<evidence type="ECO:0000313" key="2">
    <source>
        <dbReference type="Proteomes" id="UP001162992"/>
    </source>
</evidence>